<evidence type="ECO:0000256" key="4">
    <source>
        <dbReference type="ARBA" id="ARBA00019595"/>
    </source>
</evidence>
<gene>
    <name evidence="8" type="ORF">JL111_13705</name>
    <name evidence="9" type="ORF">JL111_18695</name>
</gene>
<evidence type="ECO:0000256" key="7">
    <source>
        <dbReference type="ARBA" id="ARBA00033311"/>
    </source>
</evidence>
<accession>A0ABS1S9W4</accession>
<name>A0ABS1S9W4_9RHOB</name>
<dbReference type="InterPro" id="IPR000888">
    <property type="entry name" value="RmlC-like"/>
</dbReference>
<evidence type="ECO:0000256" key="2">
    <source>
        <dbReference type="ARBA" id="ARBA00001997"/>
    </source>
</evidence>
<dbReference type="Proteomes" id="UP000644749">
    <property type="component" value="Unassembled WGS sequence"/>
</dbReference>
<dbReference type="InterPro" id="IPR011051">
    <property type="entry name" value="RmlC_Cupin_sf"/>
</dbReference>
<evidence type="ECO:0000256" key="5">
    <source>
        <dbReference type="ARBA" id="ARBA00029758"/>
    </source>
</evidence>
<dbReference type="InterPro" id="IPR014710">
    <property type="entry name" value="RmlC-like_jellyroll"/>
</dbReference>
<protein>
    <recommendedName>
        <fullName evidence="4">dTDP-4-dehydrorhamnose 3,5-epimerase</fullName>
        <ecNumber evidence="3">5.1.3.13</ecNumber>
    </recommendedName>
    <alternativeName>
        <fullName evidence="6">Thymidine diphospho-4-keto-rhamnose 3,5-epimerase</fullName>
    </alternativeName>
    <alternativeName>
        <fullName evidence="5">dTDP-4-keto-6-deoxyglucose 3,5-epimerase</fullName>
    </alternativeName>
    <alternativeName>
        <fullName evidence="7">dTDP-6-deoxy-D-xylo-4-hexulose 3,5-epimerase</fullName>
    </alternativeName>
</protein>
<dbReference type="EMBL" id="JAESHT010000028">
    <property type="protein sequence ID" value="MBL3675503.1"/>
    <property type="molecule type" value="Genomic_DNA"/>
</dbReference>
<evidence type="ECO:0000313" key="9">
    <source>
        <dbReference type="EMBL" id="MBL3675503.1"/>
    </source>
</evidence>
<dbReference type="RefSeq" id="WP_202380184.1">
    <property type="nucleotide sequence ID" value="NZ_JAESHT010000011.1"/>
</dbReference>
<feature type="non-terminal residue" evidence="9">
    <location>
        <position position="61"/>
    </location>
</feature>
<comment type="caution">
    <text evidence="9">The sequence shown here is derived from an EMBL/GenBank/DDBJ whole genome shotgun (WGS) entry which is preliminary data.</text>
</comment>
<evidence type="ECO:0000256" key="6">
    <source>
        <dbReference type="ARBA" id="ARBA00031424"/>
    </source>
</evidence>
<comment type="function">
    <text evidence="2">Catalyzes the epimerization of the C3' and C5'positions of dTDP-6-deoxy-D-xylo-4-hexulose, forming dTDP-6-deoxy-L-lyxo-4-hexulose.</text>
</comment>
<evidence type="ECO:0000256" key="1">
    <source>
        <dbReference type="ARBA" id="ARBA00001298"/>
    </source>
</evidence>
<sequence length="61" mass="6900">MQIETTFLSDVLILTPARFGDERGFFSESWNRRTLSEAGVNLPDFVQDNHSLSRRAGTVRG</sequence>
<evidence type="ECO:0000256" key="3">
    <source>
        <dbReference type="ARBA" id="ARBA00012098"/>
    </source>
</evidence>
<comment type="catalytic activity">
    <reaction evidence="1">
        <text>dTDP-4-dehydro-6-deoxy-alpha-D-glucose = dTDP-4-dehydro-beta-L-rhamnose</text>
        <dbReference type="Rhea" id="RHEA:16969"/>
        <dbReference type="ChEBI" id="CHEBI:57649"/>
        <dbReference type="ChEBI" id="CHEBI:62830"/>
        <dbReference type="EC" id="5.1.3.13"/>
    </reaction>
</comment>
<dbReference type="EC" id="5.1.3.13" evidence="3"/>
<proteinExistence type="predicted"/>
<keyword evidence="10" id="KW-1185">Reference proteome</keyword>
<organism evidence="9 10">
    <name type="scientific">Paracoccus aerius</name>
    <dbReference type="NCBI Taxonomy" id="1915382"/>
    <lineage>
        <taxon>Bacteria</taxon>
        <taxon>Pseudomonadati</taxon>
        <taxon>Pseudomonadota</taxon>
        <taxon>Alphaproteobacteria</taxon>
        <taxon>Rhodobacterales</taxon>
        <taxon>Paracoccaceae</taxon>
        <taxon>Paracoccus</taxon>
    </lineage>
</organism>
<dbReference type="Gene3D" id="2.60.120.10">
    <property type="entry name" value="Jelly Rolls"/>
    <property type="match status" value="1"/>
</dbReference>
<dbReference type="Pfam" id="PF00908">
    <property type="entry name" value="dTDP_sugar_isom"/>
    <property type="match status" value="1"/>
</dbReference>
<reference evidence="9 10" key="1">
    <citation type="submission" date="2021-01" db="EMBL/GenBank/DDBJ databases">
        <title>011410 draft genome.</title>
        <authorList>
            <person name="Lang L."/>
        </authorList>
    </citation>
    <scope>NUCLEOTIDE SEQUENCE [LARGE SCALE GENOMIC DNA]</scope>
    <source>
        <strain evidence="9 10">KCTC 42845</strain>
    </source>
</reference>
<dbReference type="SUPFAM" id="SSF51182">
    <property type="entry name" value="RmlC-like cupins"/>
    <property type="match status" value="1"/>
</dbReference>
<dbReference type="EMBL" id="JAESHT010000011">
    <property type="protein sequence ID" value="MBL3674541.1"/>
    <property type="molecule type" value="Genomic_DNA"/>
</dbReference>
<evidence type="ECO:0000313" key="10">
    <source>
        <dbReference type="Proteomes" id="UP000644749"/>
    </source>
</evidence>
<evidence type="ECO:0000313" key="8">
    <source>
        <dbReference type="EMBL" id="MBL3674541.1"/>
    </source>
</evidence>